<dbReference type="GO" id="GO:0005332">
    <property type="term" value="F:gamma-aminobutyric acid:sodium:chloride symporter activity"/>
    <property type="evidence" value="ECO:0007669"/>
    <property type="project" value="TreeGrafter"/>
</dbReference>
<feature type="compositionally biased region" description="Basic and acidic residues" evidence="9">
    <location>
        <begin position="1"/>
        <end position="21"/>
    </location>
</feature>
<dbReference type="OrthoDB" id="6581954at2759"/>
<feature type="transmembrane region" description="Helical" evidence="10">
    <location>
        <begin position="386"/>
        <end position="419"/>
    </location>
</feature>
<dbReference type="Pfam" id="PF00209">
    <property type="entry name" value="SNF"/>
    <property type="match status" value="1"/>
</dbReference>
<keyword evidence="2 8" id="KW-0813">Transport</keyword>
<feature type="binding site" evidence="6">
    <location>
        <position position="66"/>
    </location>
    <ligand>
        <name>Na(+)</name>
        <dbReference type="ChEBI" id="CHEBI:29101"/>
        <label>1</label>
    </ligand>
</feature>
<feature type="transmembrane region" description="Helical" evidence="10">
    <location>
        <begin position="503"/>
        <end position="524"/>
    </location>
</feature>
<feature type="transmembrane region" description="Helical" evidence="10">
    <location>
        <begin position="299"/>
        <end position="316"/>
    </location>
</feature>
<comment type="subcellular location">
    <subcellularLocation>
        <location evidence="1">Membrane</location>
        <topology evidence="1">Multi-pass membrane protein</topology>
    </subcellularLocation>
</comment>
<evidence type="ECO:0000256" key="3">
    <source>
        <dbReference type="ARBA" id="ARBA00022692"/>
    </source>
</evidence>
<accession>A0A7I8VCU2</accession>
<feature type="binding site" evidence="6">
    <location>
        <position position="403"/>
    </location>
    <ligand>
        <name>Na(+)</name>
        <dbReference type="ChEBI" id="CHEBI:29101"/>
        <label>1</label>
    </ligand>
</feature>
<gene>
    <name evidence="11" type="ORF">DGYR_LOCUS2455</name>
</gene>
<keyword evidence="6" id="KW-0915">Sodium</keyword>
<evidence type="ECO:0000313" key="12">
    <source>
        <dbReference type="Proteomes" id="UP000549394"/>
    </source>
</evidence>
<evidence type="ECO:0000256" key="1">
    <source>
        <dbReference type="ARBA" id="ARBA00004141"/>
    </source>
</evidence>
<evidence type="ECO:0000256" key="8">
    <source>
        <dbReference type="RuleBase" id="RU003732"/>
    </source>
</evidence>
<feature type="binding site" evidence="6">
    <location>
        <position position="402"/>
    </location>
    <ligand>
        <name>Na(+)</name>
        <dbReference type="ChEBI" id="CHEBI:29101"/>
        <label>1</label>
    </ligand>
</feature>
<feature type="binding site" evidence="6">
    <location>
        <position position="334"/>
    </location>
    <ligand>
        <name>Na(+)</name>
        <dbReference type="ChEBI" id="CHEBI:29101"/>
        <label>1</label>
    </ligand>
</feature>
<dbReference type="EMBL" id="CAJFCJ010000004">
    <property type="protein sequence ID" value="CAD5113470.1"/>
    <property type="molecule type" value="Genomic_DNA"/>
</dbReference>
<feature type="transmembrane region" description="Helical" evidence="10">
    <location>
        <begin position="328"/>
        <end position="353"/>
    </location>
</feature>
<reference evidence="11 12" key="1">
    <citation type="submission" date="2020-08" db="EMBL/GenBank/DDBJ databases">
        <authorList>
            <person name="Hejnol A."/>
        </authorList>
    </citation>
    <scope>NUCLEOTIDE SEQUENCE [LARGE SCALE GENOMIC DNA]</scope>
</reference>
<comment type="caution">
    <text evidence="11">The sequence shown here is derived from an EMBL/GenBank/DDBJ whole genome shotgun (WGS) entry which is preliminary data.</text>
</comment>
<evidence type="ECO:0000256" key="7">
    <source>
        <dbReference type="PIRSR" id="PIRSR600175-2"/>
    </source>
</evidence>
<feature type="transmembrane region" description="Helical" evidence="10">
    <location>
        <begin position="125"/>
        <end position="152"/>
    </location>
</feature>
<dbReference type="Proteomes" id="UP000549394">
    <property type="component" value="Unassembled WGS sequence"/>
</dbReference>
<feature type="transmembrane region" description="Helical" evidence="10">
    <location>
        <begin position="544"/>
        <end position="566"/>
    </location>
</feature>
<comment type="similarity">
    <text evidence="8">Belongs to the sodium:neurotransmitter symporter (SNF) (TC 2.A.22) family.</text>
</comment>
<feature type="compositionally biased region" description="Polar residues" evidence="9">
    <location>
        <begin position="22"/>
        <end position="37"/>
    </location>
</feature>
<keyword evidence="3 8" id="KW-0812">Transmembrane</keyword>
<dbReference type="AlphaFoldDB" id="A0A7I8VCU2"/>
<dbReference type="PANTHER" id="PTHR11616:SF325">
    <property type="entry name" value="TRANSPORTER"/>
    <property type="match status" value="1"/>
</dbReference>
<keyword evidence="6" id="KW-0479">Metal-binding</keyword>
<evidence type="ECO:0000256" key="9">
    <source>
        <dbReference type="SAM" id="MobiDB-lite"/>
    </source>
</evidence>
<name>A0A7I8VCU2_9ANNE</name>
<feature type="disulfide bond" evidence="7">
    <location>
        <begin position="168"/>
        <end position="177"/>
    </location>
</feature>
<sequence>MAKNSNHHDVEKQAESIKEPAEQTNVPLPTQKDGNSLKSDDTSVLPERDQWANKLDFVVSCIGFAVGLGNIWRFPYLCYKNGGGAFLIPYFICLICGGVPILFLEISLGQFMRQGGYGVWKICPIFQGIGCATTVIAFLMNSYYIIIIAWAVHYCFSSFTSELPWSHCNNSWNTPNCSTFESGANYTNDSNRVDSVVQFWEKKILNISDGIDNPGGIVWQNAVCLLFVWIVCYFCVWKGVKWTGKVVYFTALFPYLVLTILLIRGVTLDGAIDGITFYLKPDFKKLGDSQVWIDAGTQIFFSYAIALGAMTALGSYNKFHNNCYKDCIIVSLANSSTSLYAGFAIFSVLGFMAKQQGIPVDEVAEKGPGLVFIVYPKAVTQMPVPTLWAILFFVMIFLLGLDSQFVGMESFITVIVDLFPVLRKKWYKETFVAGYVVLSFLIGLSMVTQGGMYVFQLFDYYSASGMTLLWVCFFEAIAIGWVYGGKKYYDNLELMLGFRIDPWFRICWSVMTPVVTFAIFISVWVTFEPLTYNRTYEYPGWAQAIGMCMGFISMICIPLYVPIALFNAKGKTLKQVSISSSFVKLLIFPSKTINIQKAFCNRIKYSSAPFSLS</sequence>
<dbReference type="InterPro" id="IPR000175">
    <property type="entry name" value="Na/ntran_symport"/>
</dbReference>
<feature type="transmembrane region" description="Helical" evidence="10">
    <location>
        <begin position="55"/>
        <end position="72"/>
    </location>
</feature>
<dbReference type="CDD" id="cd11496">
    <property type="entry name" value="SLC6sbd-TauT-like"/>
    <property type="match status" value="1"/>
</dbReference>
<feature type="binding site" evidence="6">
    <location>
        <position position="65"/>
    </location>
    <ligand>
        <name>Na(+)</name>
        <dbReference type="ChEBI" id="CHEBI:29101"/>
        <label>1</label>
    </ligand>
</feature>
<feature type="transmembrane region" description="Helical" evidence="10">
    <location>
        <begin position="84"/>
        <end position="104"/>
    </location>
</feature>
<keyword evidence="7" id="KW-1015">Disulfide bond</keyword>
<evidence type="ECO:0000256" key="10">
    <source>
        <dbReference type="SAM" id="Phobius"/>
    </source>
</evidence>
<feature type="region of interest" description="Disordered" evidence="9">
    <location>
        <begin position="1"/>
        <end position="42"/>
    </location>
</feature>
<feature type="transmembrane region" description="Helical" evidence="10">
    <location>
        <begin position="431"/>
        <end position="455"/>
    </location>
</feature>
<dbReference type="PROSITE" id="PS50267">
    <property type="entry name" value="NA_NEUROTRAN_SYMP_3"/>
    <property type="match status" value="1"/>
</dbReference>
<keyword evidence="12" id="KW-1185">Reference proteome</keyword>
<evidence type="ECO:0000256" key="5">
    <source>
        <dbReference type="ARBA" id="ARBA00023136"/>
    </source>
</evidence>
<feature type="transmembrane region" description="Helical" evidence="10">
    <location>
        <begin position="217"/>
        <end position="240"/>
    </location>
</feature>
<dbReference type="SUPFAM" id="SSF161070">
    <property type="entry name" value="SNF-like"/>
    <property type="match status" value="1"/>
</dbReference>
<dbReference type="GO" id="GO:0005886">
    <property type="term" value="C:plasma membrane"/>
    <property type="evidence" value="ECO:0007669"/>
    <property type="project" value="TreeGrafter"/>
</dbReference>
<keyword evidence="4 10" id="KW-1133">Transmembrane helix</keyword>
<feature type="binding site" evidence="6">
    <location>
        <position position="399"/>
    </location>
    <ligand>
        <name>Na(+)</name>
        <dbReference type="ChEBI" id="CHEBI:29101"/>
        <label>1</label>
    </ligand>
</feature>
<evidence type="ECO:0000256" key="4">
    <source>
        <dbReference type="ARBA" id="ARBA00022989"/>
    </source>
</evidence>
<feature type="transmembrane region" description="Helical" evidence="10">
    <location>
        <begin position="461"/>
        <end position="483"/>
    </location>
</feature>
<organism evidence="11 12">
    <name type="scientific">Dimorphilus gyrociliatus</name>
    <dbReference type="NCBI Taxonomy" id="2664684"/>
    <lineage>
        <taxon>Eukaryota</taxon>
        <taxon>Metazoa</taxon>
        <taxon>Spiralia</taxon>
        <taxon>Lophotrochozoa</taxon>
        <taxon>Annelida</taxon>
        <taxon>Polychaeta</taxon>
        <taxon>Polychaeta incertae sedis</taxon>
        <taxon>Dinophilidae</taxon>
        <taxon>Dimorphilus</taxon>
    </lineage>
</organism>
<dbReference type="NCBIfam" id="NF037979">
    <property type="entry name" value="Na_transp"/>
    <property type="match status" value="1"/>
</dbReference>
<keyword evidence="8" id="KW-0769">Symport</keyword>
<dbReference type="GO" id="GO:0046872">
    <property type="term" value="F:metal ion binding"/>
    <property type="evidence" value="ECO:0007669"/>
    <property type="project" value="UniProtKB-KW"/>
</dbReference>
<dbReference type="PROSITE" id="PS00610">
    <property type="entry name" value="NA_NEUROTRAN_SYMP_1"/>
    <property type="match status" value="1"/>
</dbReference>
<dbReference type="InterPro" id="IPR037272">
    <property type="entry name" value="SNS_sf"/>
</dbReference>
<feature type="transmembrane region" description="Helical" evidence="10">
    <location>
        <begin position="252"/>
        <end position="279"/>
    </location>
</feature>
<keyword evidence="5 10" id="KW-0472">Membrane</keyword>
<dbReference type="PRINTS" id="PR00176">
    <property type="entry name" value="NANEUSMPORT"/>
</dbReference>
<proteinExistence type="inferred from homology"/>
<dbReference type="PANTHER" id="PTHR11616">
    <property type="entry name" value="SODIUM/CHLORIDE DEPENDENT TRANSPORTER"/>
    <property type="match status" value="1"/>
</dbReference>
<evidence type="ECO:0000313" key="11">
    <source>
        <dbReference type="EMBL" id="CAD5113470.1"/>
    </source>
</evidence>
<evidence type="ECO:0000256" key="2">
    <source>
        <dbReference type="ARBA" id="ARBA00022448"/>
    </source>
</evidence>
<evidence type="ECO:0000256" key="6">
    <source>
        <dbReference type="PIRSR" id="PIRSR600175-1"/>
    </source>
</evidence>
<feature type="binding site" evidence="6">
    <location>
        <position position="70"/>
    </location>
    <ligand>
        <name>Na(+)</name>
        <dbReference type="ChEBI" id="CHEBI:29101"/>
        <label>1</label>
    </ligand>
</feature>
<feature type="binding site" evidence="6">
    <location>
        <position position="302"/>
    </location>
    <ligand>
        <name>Na(+)</name>
        <dbReference type="ChEBI" id="CHEBI:29101"/>
        <label>1</label>
    </ligand>
</feature>
<feature type="binding site" evidence="6">
    <location>
        <position position="63"/>
    </location>
    <ligand>
        <name>Na(+)</name>
        <dbReference type="ChEBI" id="CHEBI:29101"/>
        <label>1</label>
    </ligand>
</feature>
<protein>
    <recommendedName>
        <fullName evidence="8">Transporter</fullName>
    </recommendedName>
</protein>